<accession>A0A437UMA5</accession>
<dbReference type="PANTHER" id="PTHR30545">
    <property type="entry name" value="SUGAR FERMENTATION STIMULATION PROTEIN A"/>
    <property type="match status" value="1"/>
</dbReference>
<reference evidence="6 8" key="1">
    <citation type="submission" date="2017-10" db="EMBL/GenBank/DDBJ databases">
        <title>FDA dAtabase for Regulatory Grade micrObial Sequences (FDA-ARGOS): Supporting development and validation of Infectious Disease Dx tests.</title>
        <authorList>
            <person name="Campos J."/>
            <person name="Goldberg B."/>
            <person name="Tallon L.J."/>
            <person name="Sadzewicz L."/>
            <person name="Sengamalay N."/>
            <person name="Ott S."/>
            <person name="Godinez A."/>
            <person name="Nagaraj S."/>
            <person name="Vyas G."/>
            <person name="Aluvathingal J."/>
            <person name="Nadendla S."/>
            <person name="Geyer C."/>
            <person name="Nandy P."/>
            <person name="Hobson J."/>
            <person name="Sichtig H."/>
        </authorList>
    </citation>
    <scope>NUCLEOTIDE SEQUENCE [LARGE SCALE GENOMIC DNA]</scope>
    <source>
        <strain evidence="6 8">FDAARGOS_185</strain>
    </source>
</reference>
<gene>
    <name evidence="1 5" type="primary">sfsA</name>
    <name evidence="6" type="ORF">AUF17_10240</name>
    <name evidence="5" type="ORF">EK398_07690</name>
    <name evidence="4" type="ORF">P7D79_17640</name>
</gene>
<evidence type="ECO:0000313" key="6">
    <source>
        <dbReference type="EMBL" id="TRZ34439.1"/>
    </source>
</evidence>
<reference evidence="5 7" key="2">
    <citation type="submission" date="2018-12" db="EMBL/GenBank/DDBJ databases">
        <title>A novel vanA-carrying plasmid in a clinical isolate of Enterococcus avium.</title>
        <authorList>
            <person name="Bernasconi O.J."/>
            <person name="Luzzaro F."/>
            <person name="Endimiani A."/>
        </authorList>
    </citation>
    <scope>NUCLEOTIDE SEQUENCE [LARGE SCALE GENOMIC DNA]</scope>
    <source>
        <strain evidence="5 7">LC0559/18</strain>
    </source>
</reference>
<evidence type="ECO:0000259" key="3">
    <source>
        <dbReference type="Pfam" id="PF17746"/>
    </source>
</evidence>
<dbReference type="AlphaFoldDB" id="A0A437UMA5"/>
<protein>
    <recommendedName>
        <fullName evidence="1">Sugar fermentation stimulation protein homolog</fullName>
    </recommendedName>
</protein>
<dbReference type="RefSeq" id="WP_127978735.1">
    <property type="nucleotide sequence ID" value="NZ_CAAKNX010000123.1"/>
</dbReference>
<evidence type="ECO:0000313" key="8">
    <source>
        <dbReference type="Proteomes" id="UP000316316"/>
    </source>
</evidence>
<dbReference type="Gene3D" id="2.40.50.580">
    <property type="match status" value="1"/>
</dbReference>
<evidence type="ECO:0000259" key="2">
    <source>
        <dbReference type="Pfam" id="PF03749"/>
    </source>
</evidence>
<dbReference type="Proteomes" id="UP001264335">
    <property type="component" value="Unassembled WGS sequence"/>
</dbReference>
<dbReference type="GO" id="GO:0003677">
    <property type="term" value="F:DNA binding"/>
    <property type="evidence" value="ECO:0007669"/>
    <property type="project" value="InterPro"/>
</dbReference>
<comment type="caution">
    <text evidence="5">The sequence shown here is derived from an EMBL/GenBank/DDBJ whole genome shotgun (WGS) entry which is preliminary data.</text>
</comment>
<name>A0A437UMA5_ENTAV</name>
<dbReference type="InterPro" id="IPR041465">
    <property type="entry name" value="SfsA_N"/>
</dbReference>
<dbReference type="NCBIfam" id="TIGR00230">
    <property type="entry name" value="sfsA"/>
    <property type="match status" value="1"/>
</dbReference>
<dbReference type="EMBL" id="RYZS01000001">
    <property type="protein sequence ID" value="RVU94737.1"/>
    <property type="molecule type" value="Genomic_DNA"/>
</dbReference>
<feature type="domain" description="Sugar fermentation stimulation protein C-terminal" evidence="2">
    <location>
        <begin position="82"/>
        <end position="222"/>
    </location>
</feature>
<evidence type="ECO:0000256" key="1">
    <source>
        <dbReference type="HAMAP-Rule" id="MF_00095"/>
    </source>
</evidence>
<dbReference type="CDD" id="cd22359">
    <property type="entry name" value="SfsA-like_bacterial"/>
    <property type="match status" value="1"/>
</dbReference>
<evidence type="ECO:0000313" key="9">
    <source>
        <dbReference type="Proteomes" id="UP001264335"/>
    </source>
</evidence>
<sequence>MKYSEIHLAAFIERSNRFIARCRLLESGEEIITHVKNTGRCKELLLPNAVVAVNHQPSDKRKTAYDLVAVKKGNMWINIDSQIPNALAAEGILAGKICLPGLKGSIIYLKREYVFERSKFDIYFETDQQEKGFVEVKGMTLENQGIGAFPDAPTIRGLKHVQELRVAQALDYHCYVLFIVQFSAIQAATLHRLMQPALYQAAEMAMADGVQILAYNCEVDQESISIKESVSFDLKQEFIDPNQ</sequence>
<dbReference type="HAMAP" id="MF_00095">
    <property type="entry name" value="SfsA"/>
    <property type="match status" value="1"/>
</dbReference>
<dbReference type="Pfam" id="PF03749">
    <property type="entry name" value="SfsA"/>
    <property type="match status" value="1"/>
</dbReference>
<dbReference type="EMBL" id="JARPWY010000064">
    <property type="protein sequence ID" value="MDT2516051.1"/>
    <property type="molecule type" value="Genomic_DNA"/>
</dbReference>
<reference evidence="4 9" key="3">
    <citation type="submission" date="2023-03" db="EMBL/GenBank/DDBJ databases">
        <authorList>
            <person name="Shen W."/>
            <person name="Cai J."/>
        </authorList>
    </citation>
    <scope>NUCLEOTIDE SEQUENCE [LARGE SCALE GENOMIC DNA]</scope>
    <source>
        <strain evidence="4 9">Y2</strain>
    </source>
</reference>
<evidence type="ECO:0000313" key="5">
    <source>
        <dbReference type="EMBL" id="RVU94737.1"/>
    </source>
</evidence>
<dbReference type="Gene3D" id="3.40.1350.60">
    <property type="match status" value="1"/>
</dbReference>
<dbReference type="InterPro" id="IPR040452">
    <property type="entry name" value="SfsA_C"/>
</dbReference>
<comment type="similarity">
    <text evidence="1">Belongs to the SfsA family.</text>
</comment>
<evidence type="ECO:0000313" key="4">
    <source>
        <dbReference type="EMBL" id="MDT2516051.1"/>
    </source>
</evidence>
<proteinExistence type="inferred from homology"/>
<dbReference type="Proteomes" id="UP000316316">
    <property type="component" value="Unassembled WGS sequence"/>
</dbReference>
<dbReference type="PANTHER" id="PTHR30545:SF2">
    <property type="entry name" value="SUGAR FERMENTATION STIMULATION PROTEIN A"/>
    <property type="match status" value="1"/>
</dbReference>
<feature type="domain" description="SfsA N-terminal OB" evidence="3">
    <location>
        <begin position="12"/>
        <end position="79"/>
    </location>
</feature>
<dbReference type="InterPro" id="IPR005224">
    <property type="entry name" value="SfsA"/>
</dbReference>
<dbReference type="EMBL" id="PDXQ01000001">
    <property type="protein sequence ID" value="TRZ34439.1"/>
    <property type="molecule type" value="Genomic_DNA"/>
</dbReference>
<evidence type="ECO:0000313" key="7">
    <source>
        <dbReference type="Proteomes" id="UP000288388"/>
    </source>
</evidence>
<dbReference type="Pfam" id="PF17746">
    <property type="entry name" value="SfsA_N"/>
    <property type="match status" value="1"/>
</dbReference>
<organism evidence="5 7">
    <name type="scientific">Enterococcus avium</name>
    <name type="common">Streptococcus avium</name>
    <dbReference type="NCBI Taxonomy" id="33945"/>
    <lineage>
        <taxon>Bacteria</taxon>
        <taxon>Bacillati</taxon>
        <taxon>Bacillota</taxon>
        <taxon>Bacilli</taxon>
        <taxon>Lactobacillales</taxon>
        <taxon>Enterococcaceae</taxon>
        <taxon>Enterococcus</taxon>
    </lineage>
</organism>
<dbReference type="Proteomes" id="UP000288388">
    <property type="component" value="Unassembled WGS sequence"/>
</dbReference>